<evidence type="ECO:0000313" key="1">
    <source>
        <dbReference type="EMBL" id="GAA3590977.1"/>
    </source>
</evidence>
<protein>
    <submittedName>
        <fullName evidence="1">Uncharacterized protein</fullName>
    </submittedName>
</protein>
<accession>A0ABP6YUJ0</accession>
<sequence length="65" mass="7100">MQRCARKKCTTGTDRISGYCSDVCLQLDQDFDAPPVTVLARNKAGGVGTGLEWQVPQPVHVRHST</sequence>
<reference evidence="2" key="1">
    <citation type="journal article" date="2019" name="Int. J. Syst. Evol. Microbiol.">
        <title>The Global Catalogue of Microorganisms (GCM) 10K type strain sequencing project: providing services to taxonomists for standard genome sequencing and annotation.</title>
        <authorList>
            <consortium name="The Broad Institute Genomics Platform"/>
            <consortium name="The Broad Institute Genome Sequencing Center for Infectious Disease"/>
            <person name="Wu L."/>
            <person name="Ma J."/>
        </authorList>
    </citation>
    <scope>NUCLEOTIDE SEQUENCE [LARGE SCALE GENOMIC DNA]</scope>
    <source>
        <strain evidence="2">JCM 17656</strain>
    </source>
</reference>
<organism evidence="1 2">
    <name type="scientific">Streptomyces osmaniensis</name>
    <dbReference type="NCBI Taxonomy" id="593134"/>
    <lineage>
        <taxon>Bacteria</taxon>
        <taxon>Bacillati</taxon>
        <taxon>Actinomycetota</taxon>
        <taxon>Actinomycetes</taxon>
        <taxon>Kitasatosporales</taxon>
        <taxon>Streptomycetaceae</taxon>
        <taxon>Streptomyces</taxon>
    </lineage>
</organism>
<comment type="caution">
    <text evidence="1">The sequence shown here is derived from an EMBL/GenBank/DDBJ whole genome shotgun (WGS) entry which is preliminary data.</text>
</comment>
<keyword evidence="2" id="KW-1185">Reference proteome</keyword>
<evidence type="ECO:0000313" key="2">
    <source>
        <dbReference type="Proteomes" id="UP001500707"/>
    </source>
</evidence>
<name>A0ABP6YUJ0_9ACTN</name>
<dbReference type="Proteomes" id="UP001500707">
    <property type="component" value="Unassembled WGS sequence"/>
</dbReference>
<gene>
    <name evidence="1" type="ORF">GCM10022295_85790</name>
</gene>
<proteinExistence type="predicted"/>
<dbReference type="EMBL" id="BAABCE010000027">
    <property type="protein sequence ID" value="GAA3590977.1"/>
    <property type="molecule type" value="Genomic_DNA"/>
</dbReference>